<feature type="transmembrane region" description="Helical" evidence="8">
    <location>
        <begin position="21"/>
        <end position="39"/>
    </location>
</feature>
<evidence type="ECO:0000256" key="7">
    <source>
        <dbReference type="RuleBase" id="RU003346"/>
    </source>
</evidence>
<feature type="transmembrane region" description="Helical" evidence="8">
    <location>
        <begin position="356"/>
        <end position="375"/>
    </location>
</feature>
<dbReference type="NCBIfam" id="TIGR00879">
    <property type="entry name" value="SP"/>
    <property type="match status" value="1"/>
</dbReference>
<dbReference type="GO" id="GO:0005351">
    <property type="term" value="F:carbohydrate:proton symporter activity"/>
    <property type="evidence" value="ECO:0007669"/>
    <property type="project" value="TreeGrafter"/>
</dbReference>
<keyword evidence="5 8" id="KW-1133">Transmembrane helix</keyword>
<dbReference type="InterPro" id="IPR020846">
    <property type="entry name" value="MFS_dom"/>
</dbReference>
<organism evidence="10 11">
    <name type="scientific">Lachnellula suecica</name>
    <dbReference type="NCBI Taxonomy" id="602035"/>
    <lineage>
        <taxon>Eukaryota</taxon>
        <taxon>Fungi</taxon>
        <taxon>Dikarya</taxon>
        <taxon>Ascomycota</taxon>
        <taxon>Pezizomycotina</taxon>
        <taxon>Leotiomycetes</taxon>
        <taxon>Helotiales</taxon>
        <taxon>Lachnaceae</taxon>
        <taxon>Lachnellula</taxon>
    </lineage>
</organism>
<dbReference type="InterPro" id="IPR036259">
    <property type="entry name" value="MFS_trans_sf"/>
</dbReference>
<evidence type="ECO:0000313" key="11">
    <source>
        <dbReference type="Proteomes" id="UP000469558"/>
    </source>
</evidence>
<accession>A0A8T9CNL8</accession>
<name>A0A8T9CNL8_9HELO</name>
<dbReference type="Gene3D" id="1.20.1250.20">
    <property type="entry name" value="MFS general substrate transporter like domains"/>
    <property type="match status" value="1"/>
</dbReference>
<sequence length="541" mass="59089">MEPTKSSSKIYAIWTDIKTYRNAYILTAIASFGGMLFGWDTGLIGGVLTMKPFQASFGIKNTTTAEIKAFSNLSGNIVSVLQAGCFFGAMASFYISDKFGRKWGLIIGDVIFLVGSVMQTCSAIGNKNLGLLYGGRAVGGFGVGLISAIVPTYIGENANKEIRGRCIGCMQLFNVTGIMLSYFINYGITSSSVAGTALQWRIPFALQMLPGAFLLVGMLTQNESPRWLVEKGRTEAAKKALTRVRRKSPDDPSVLLEFEEIVADFEGLERLSLWQQLKASCASRRTFYQCSMPAFLMFWQQWTGTNSINYYSPQIFESIGLKSTQAALFATGIYGVVKVVITALGLMFATEQVGRKYSLMVSAAGQTFAMFYIGIHTAVAPDGGLNGSGIFAIICVYLFVVFYSFGWGPIPFVLSAECSPNHVRSLTMAVALMTQWLFNFVIARSVPVMLTSITYGTYILFGVCSILCFLYAAICVPETAGVPLESVHLLFEGSIIRGAVKDNVPRYRRSKVLKSHSHATVDGKVDNIEERDGKTSVLHVN</sequence>
<feature type="transmembrane region" description="Helical" evidence="8">
    <location>
        <begin position="455"/>
        <end position="474"/>
    </location>
</feature>
<evidence type="ECO:0000259" key="9">
    <source>
        <dbReference type="PROSITE" id="PS50850"/>
    </source>
</evidence>
<dbReference type="OrthoDB" id="508119at2759"/>
<dbReference type="SUPFAM" id="SSF103473">
    <property type="entry name" value="MFS general substrate transporter"/>
    <property type="match status" value="1"/>
</dbReference>
<feature type="transmembrane region" description="Helical" evidence="8">
    <location>
        <begin position="77"/>
        <end position="96"/>
    </location>
</feature>
<keyword evidence="11" id="KW-1185">Reference proteome</keyword>
<keyword evidence="4 8" id="KW-0812">Transmembrane</keyword>
<dbReference type="PANTHER" id="PTHR48022">
    <property type="entry name" value="PLASTIDIC GLUCOSE TRANSPORTER 4"/>
    <property type="match status" value="1"/>
</dbReference>
<gene>
    <name evidence="10" type="primary">qutD_2</name>
    <name evidence="10" type="ORF">LSUE1_G003347</name>
</gene>
<dbReference type="InterPro" id="IPR005828">
    <property type="entry name" value="MFS_sugar_transport-like"/>
</dbReference>
<dbReference type="InterPro" id="IPR003663">
    <property type="entry name" value="Sugar/inositol_transpt"/>
</dbReference>
<dbReference type="Pfam" id="PF00083">
    <property type="entry name" value="Sugar_tr"/>
    <property type="match status" value="1"/>
</dbReference>
<evidence type="ECO:0000256" key="2">
    <source>
        <dbReference type="ARBA" id="ARBA00010992"/>
    </source>
</evidence>
<dbReference type="GO" id="GO:0016020">
    <property type="term" value="C:membrane"/>
    <property type="evidence" value="ECO:0007669"/>
    <property type="project" value="UniProtKB-SubCell"/>
</dbReference>
<dbReference type="PROSITE" id="PS00217">
    <property type="entry name" value="SUGAR_TRANSPORT_2"/>
    <property type="match status" value="1"/>
</dbReference>
<evidence type="ECO:0000256" key="1">
    <source>
        <dbReference type="ARBA" id="ARBA00004141"/>
    </source>
</evidence>
<feature type="transmembrane region" description="Helical" evidence="8">
    <location>
        <begin position="103"/>
        <end position="125"/>
    </location>
</feature>
<dbReference type="AlphaFoldDB" id="A0A8T9CNL8"/>
<feature type="transmembrane region" description="Helical" evidence="8">
    <location>
        <begin position="425"/>
        <end position="443"/>
    </location>
</feature>
<dbReference type="Proteomes" id="UP000469558">
    <property type="component" value="Unassembled WGS sequence"/>
</dbReference>
<keyword evidence="6 8" id="KW-0472">Membrane</keyword>
<dbReference type="InterPro" id="IPR050360">
    <property type="entry name" value="MFS_Sugar_Transporters"/>
</dbReference>
<reference evidence="10 11" key="1">
    <citation type="submission" date="2018-05" db="EMBL/GenBank/DDBJ databases">
        <title>Genome sequencing and assembly of the regulated plant pathogen Lachnellula willkommii and related sister species for the development of diagnostic species identification markers.</title>
        <authorList>
            <person name="Giroux E."/>
            <person name="Bilodeau G."/>
        </authorList>
    </citation>
    <scope>NUCLEOTIDE SEQUENCE [LARGE SCALE GENOMIC DNA]</scope>
    <source>
        <strain evidence="10 11">CBS 268.59</strain>
    </source>
</reference>
<feature type="transmembrane region" description="Helical" evidence="8">
    <location>
        <begin position="326"/>
        <end position="350"/>
    </location>
</feature>
<keyword evidence="3 7" id="KW-0813">Transport</keyword>
<dbReference type="FunFam" id="1.20.1250.20:FF:000026">
    <property type="entry name" value="MFS quinate transporter QutD"/>
    <property type="match status" value="1"/>
</dbReference>
<evidence type="ECO:0000256" key="3">
    <source>
        <dbReference type="ARBA" id="ARBA00022448"/>
    </source>
</evidence>
<feature type="domain" description="Major facilitator superfamily (MFS) profile" evidence="9">
    <location>
        <begin position="26"/>
        <end position="480"/>
    </location>
</feature>
<evidence type="ECO:0000313" key="10">
    <source>
        <dbReference type="EMBL" id="TVY84273.1"/>
    </source>
</evidence>
<comment type="subcellular location">
    <subcellularLocation>
        <location evidence="1">Membrane</location>
        <topology evidence="1">Multi-pass membrane protein</topology>
    </subcellularLocation>
</comment>
<comment type="similarity">
    <text evidence="2 7">Belongs to the major facilitator superfamily. Sugar transporter (TC 2.A.1.1) family.</text>
</comment>
<comment type="caution">
    <text evidence="10">The sequence shown here is derived from an EMBL/GenBank/DDBJ whole genome shotgun (WGS) entry which is preliminary data.</text>
</comment>
<evidence type="ECO:0000256" key="5">
    <source>
        <dbReference type="ARBA" id="ARBA00022989"/>
    </source>
</evidence>
<feature type="transmembrane region" description="Helical" evidence="8">
    <location>
        <begin position="131"/>
        <end position="154"/>
    </location>
</feature>
<evidence type="ECO:0000256" key="4">
    <source>
        <dbReference type="ARBA" id="ARBA00022692"/>
    </source>
</evidence>
<dbReference type="PROSITE" id="PS00216">
    <property type="entry name" value="SUGAR_TRANSPORT_1"/>
    <property type="match status" value="1"/>
</dbReference>
<evidence type="ECO:0000256" key="8">
    <source>
        <dbReference type="SAM" id="Phobius"/>
    </source>
</evidence>
<protein>
    <submittedName>
        <fullName evidence="10">Putative quinate permease</fullName>
    </submittedName>
</protein>
<dbReference type="PRINTS" id="PR00171">
    <property type="entry name" value="SUGRTRNSPORT"/>
</dbReference>
<dbReference type="InterPro" id="IPR005829">
    <property type="entry name" value="Sugar_transporter_CS"/>
</dbReference>
<dbReference type="PANTHER" id="PTHR48022:SF81">
    <property type="entry name" value="MAJOR FACILITATOR SUPERFAMILY (MFS) PROFILE DOMAIN-CONTAINING PROTEIN"/>
    <property type="match status" value="1"/>
</dbReference>
<dbReference type="EMBL" id="QGMK01000099">
    <property type="protein sequence ID" value="TVY84273.1"/>
    <property type="molecule type" value="Genomic_DNA"/>
</dbReference>
<dbReference type="PROSITE" id="PS50850">
    <property type="entry name" value="MFS"/>
    <property type="match status" value="1"/>
</dbReference>
<proteinExistence type="inferred from homology"/>
<evidence type="ECO:0000256" key="6">
    <source>
        <dbReference type="ARBA" id="ARBA00023136"/>
    </source>
</evidence>
<feature type="transmembrane region" description="Helical" evidence="8">
    <location>
        <begin position="387"/>
        <end position="405"/>
    </location>
</feature>